<feature type="non-terminal residue" evidence="1">
    <location>
        <position position="1"/>
    </location>
</feature>
<proteinExistence type="predicted"/>
<comment type="caution">
    <text evidence="1">The sequence shown here is derived from an EMBL/GenBank/DDBJ whole genome shotgun (WGS) entry which is preliminary data.</text>
</comment>
<accession>A0A8S3DD56</accession>
<evidence type="ECO:0000313" key="2">
    <source>
        <dbReference type="Proteomes" id="UP000676336"/>
    </source>
</evidence>
<gene>
    <name evidence="1" type="ORF">SMN809_LOCUS56970</name>
</gene>
<name>A0A8S3DD56_9BILA</name>
<reference evidence="1" key="1">
    <citation type="submission" date="2021-02" db="EMBL/GenBank/DDBJ databases">
        <authorList>
            <person name="Nowell W R."/>
        </authorList>
    </citation>
    <scope>NUCLEOTIDE SEQUENCE</scope>
</reference>
<feature type="non-terminal residue" evidence="1">
    <location>
        <position position="65"/>
    </location>
</feature>
<dbReference type="EMBL" id="CAJOBI010206215">
    <property type="protein sequence ID" value="CAF5005792.1"/>
    <property type="molecule type" value="Genomic_DNA"/>
</dbReference>
<dbReference type="AlphaFoldDB" id="A0A8S3DD56"/>
<evidence type="ECO:0000313" key="1">
    <source>
        <dbReference type="EMBL" id="CAF5005792.1"/>
    </source>
</evidence>
<dbReference type="Proteomes" id="UP000676336">
    <property type="component" value="Unassembled WGS sequence"/>
</dbReference>
<organism evidence="1 2">
    <name type="scientific">Rotaria magnacalcarata</name>
    <dbReference type="NCBI Taxonomy" id="392030"/>
    <lineage>
        <taxon>Eukaryota</taxon>
        <taxon>Metazoa</taxon>
        <taxon>Spiralia</taxon>
        <taxon>Gnathifera</taxon>
        <taxon>Rotifera</taxon>
        <taxon>Eurotatoria</taxon>
        <taxon>Bdelloidea</taxon>
        <taxon>Philodinida</taxon>
        <taxon>Philodinidae</taxon>
        <taxon>Rotaria</taxon>
    </lineage>
</organism>
<sequence>MADEISVLADDQKMTRYKFIRQISKENETIDENRQNRVDTYKRILDECPFGSIERKQLMEYYAKL</sequence>
<protein>
    <submittedName>
        <fullName evidence="1">Uncharacterized protein</fullName>
    </submittedName>
</protein>